<protein>
    <submittedName>
        <fullName evidence="2">Uncharacterized protein</fullName>
    </submittedName>
</protein>
<feature type="compositionally biased region" description="Low complexity" evidence="1">
    <location>
        <begin position="104"/>
        <end position="131"/>
    </location>
</feature>
<dbReference type="Proteomes" id="UP000053477">
    <property type="component" value="Unassembled WGS sequence"/>
</dbReference>
<evidence type="ECO:0000313" key="2">
    <source>
        <dbReference type="EMBL" id="KLO04405.1"/>
    </source>
</evidence>
<feature type="region of interest" description="Disordered" evidence="1">
    <location>
        <begin position="99"/>
        <end position="140"/>
    </location>
</feature>
<gene>
    <name evidence="2" type="ORF">SCHPADRAFT_947716</name>
</gene>
<organism evidence="2 3">
    <name type="scientific">Schizopora paradoxa</name>
    <dbReference type="NCBI Taxonomy" id="27342"/>
    <lineage>
        <taxon>Eukaryota</taxon>
        <taxon>Fungi</taxon>
        <taxon>Dikarya</taxon>
        <taxon>Basidiomycota</taxon>
        <taxon>Agaricomycotina</taxon>
        <taxon>Agaricomycetes</taxon>
        <taxon>Hymenochaetales</taxon>
        <taxon>Schizoporaceae</taxon>
        <taxon>Schizopora</taxon>
    </lineage>
</organism>
<keyword evidence="3" id="KW-1185">Reference proteome</keyword>
<reference evidence="2 3" key="1">
    <citation type="submission" date="2015-04" db="EMBL/GenBank/DDBJ databases">
        <title>Complete genome sequence of Schizopora paradoxa KUC8140, a cosmopolitan wood degrader in East Asia.</title>
        <authorList>
            <consortium name="DOE Joint Genome Institute"/>
            <person name="Min B."/>
            <person name="Park H."/>
            <person name="Jang Y."/>
            <person name="Kim J.-J."/>
            <person name="Kim K.H."/>
            <person name="Pangilinan J."/>
            <person name="Lipzen A."/>
            <person name="Riley R."/>
            <person name="Grigoriev I.V."/>
            <person name="Spatafora J.W."/>
            <person name="Choi I.-G."/>
        </authorList>
    </citation>
    <scope>NUCLEOTIDE SEQUENCE [LARGE SCALE GENOMIC DNA]</scope>
    <source>
        <strain evidence="2 3">KUC8140</strain>
    </source>
</reference>
<name>A0A0H2QXY3_9AGAM</name>
<proteinExistence type="predicted"/>
<evidence type="ECO:0000313" key="3">
    <source>
        <dbReference type="Proteomes" id="UP000053477"/>
    </source>
</evidence>
<dbReference type="EMBL" id="KQ086555">
    <property type="protein sequence ID" value="KLO04405.1"/>
    <property type="molecule type" value="Genomic_DNA"/>
</dbReference>
<accession>A0A0H2QXY3</accession>
<sequence length="140" mass="15058">MPPDCEPSARITSIVSFKLPATWVASRLLLDYSNIQSPSVGQATSSARSTESAFDDLELELEEPEELMEEAESKDMSEDELSLSVLELEPLIDRVSSFLSSPTPSAVSSNRSMSSISASNSISSPSIPNLADEITSSPSW</sequence>
<dbReference type="InParanoid" id="A0A0H2QXY3"/>
<dbReference type="AlphaFoldDB" id="A0A0H2QXY3"/>
<evidence type="ECO:0000256" key="1">
    <source>
        <dbReference type="SAM" id="MobiDB-lite"/>
    </source>
</evidence>